<dbReference type="Proteomes" id="UP000532440">
    <property type="component" value="Unassembled WGS sequence"/>
</dbReference>
<evidence type="ECO:0000256" key="1">
    <source>
        <dbReference type="SAM" id="Phobius"/>
    </source>
</evidence>
<feature type="transmembrane region" description="Helical" evidence="1">
    <location>
        <begin position="41"/>
        <end position="59"/>
    </location>
</feature>
<name>A0A7W8HLS8_9BURK</name>
<accession>A0A7W8HLS8</accession>
<dbReference type="AlphaFoldDB" id="A0A7W8HLS8"/>
<evidence type="ECO:0000313" key="4">
    <source>
        <dbReference type="Proteomes" id="UP000532440"/>
    </source>
</evidence>
<dbReference type="InterPro" id="IPR009936">
    <property type="entry name" value="DUF1468"/>
</dbReference>
<keyword evidence="1" id="KW-1133">Transmembrane helix</keyword>
<protein>
    <recommendedName>
        <fullName evidence="2">DUF1468 domain-containing protein</fullName>
    </recommendedName>
</protein>
<reference evidence="3 4" key="1">
    <citation type="submission" date="2020-08" db="EMBL/GenBank/DDBJ databases">
        <title>Genomic Encyclopedia of Type Strains, Phase IV (KMG-IV): sequencing the most valuable type-strain genomes for metagenomic binning, comparative biology and taxonomic classification.</title>
        <authorList>
            <person name="Goeker M."/>
        </authorList>
    </citation>
    <scope>NUCLEOTIDE SEQUENCE [LARGE SCALE GENOMIC DNA]</scope>
    <source>
        <strain evidence="3 4">DSM 29781</strain>
    </source>
</reference>
<keyword evidence="1" id="KW-0472">Membrane</keyword>
<proteinExistence type="predicted"/>
<feature type="transmembrane region" description="Helical" evidence="1">
    <location>
        <begin position="91"/>
        <end position="120"/>
    </location>
</feature>
<dbReference type="Pfam" id="PF07331">
    <property type="entry name" value="TctB"/>
    <property type="match status" value="1"/>
</dbReference>
<feature type="transmembrane region" description="Helical" evidence="1">
    <location>
        <begin position="132"/>
        <end position="154"/>
    </location>
</feature>
<keyword evidence="1" id="KW-0812">Transmembrane</keyword>
<gene>
    <name evidence="3" type="ORF">HNQ70_003488</name>
</gene>
<dbReference type="EMBL" id="JACHGB010000007">
    <property type="protein sequence ID" value="MBB5273458.1"/>
    <property type="molecule type" value="Genomic_DNA"/>
</dbReference>
<keyword evidence="4" id="KW-1185">Reference proteome</keyword>
<comment type="caution">
    <text evidence="3">The sequence shown here is derived from an EMBL/GenBank/DDBJ whole genome shotgun (WGS) entry which is preliminary data.</text>
</comment>
<sequence>MPMMSGARWTALGLLLAAAATYGQAHSLPRWGFDGPGTGIFPQVLSMIAIALSALVLILERREAEPLESDDSEAVSRYDLAAPAERRVFHFYLLALVLLVAGSWWAGFIATAFAVIVVIMRFGEGVRWRPTLITAALVALVGQLGFGWLLQVSLPEGPADRALRALLRAGGLL</sequence>
<feature type="domain" description="DUF1468" evidence="2">
    <location>
        <begin position="10"/>
        <end position="155"/>
    </location>
</feature>
<organism evidence="3 4">
    <name type="scientific">Quisquiliibacterium transsilvanicum</name>
    <dbReference type="NCBI Taxonomy" id="1549638"/>
    <lineage>
        <taxon>Bacteria</taxon>
        <taxon>Pseudomonadati</taxon>
        <taxon>Pseudomonadota</taxon>
        <taxon>Betaproteobacteria</taxon>
        <taxon>Burkholderiales</taxon>
        <taxon>Burkholderiaceae</taxon>
        <taxon>Quisquiliibacterium</taxon>
    </lineage>
</organism>
<evidence type="ECO:0000259" key="2">
    <source>
        <dbReference type="Pfam" id="PF07331"/>
    </source>
</evidence>
<dbReference type="RefSeq" id="WP_183970115.1">
    <property type="nucleotide sequence ID" value="NZ_BAABEW010000020.1"/>
</dbReference>
<evidence type="ECO:0000313" key="3">
    <source>
        <dbReference type="EMBL" id="MBB5273458.1"/>
    </source>
</evidence>